<keyword evidence="1" id="KW-0472">Membrane</keyword>
<evidence type="ECO:0000256" key="1">
    <source>
        <dbReference type="SAM" id="Phobius"/>
    </source>
</evidence>
<evidence type="ECO:0000313" key="2">
    <source>
        <dbReference type="EMBL" id="JAH96434.1"/>
    </source>
</evidence>
<dbReference type="EMBL" id="GBXM01012143">
    <property type="protein sequence ID" value="JAH96434.1"/>
    <property type="molecule type" value="Transcribed_RNA"/>
</dbReference>
<keyword evidence="1" id="KW-0812">Transmembrane</keyword>
<feature type="transmembrane region" description="Helical" evidence="1">
    <location>
        <begin position="17"/>
        <end position="42"/>
    </location>
</feature>
<protein>
    <submittedName>
        <fullName evidence="2">Uncharacterized protein</fullName>
    </submittedName>
</protein>
<sequence>MGTESSPEKKQNKEQAFIFHLFFCLFCFFCFFFCLLFVCPAVQSDHQGSPLRGPLTMAWDTKSLIVFRFLFTGETRSASAVLMRDLVCETLLRNPPAQVAKNSQNTKIKIKKIQRITF</sequence>
<keyword evidence="1" id="KW-1133">Transmembrane helix</keyword>
<organism evidence="2">
    <name type="scientific">Anguilla anguilla</name>
    <name type="common">European freshwater eel</name>
    <name type="synonym">Muraena anguilla</name>
    <dbReference type="NCBI Taxonomy" id="7936"/>
    <lineage>
        <taxon>Eukaryota</taxon>
        <taxon>Metazoa</taxon>
        <taxon>Chordata</taxon>
        <taxon>Craniata</taxon>
        <taxon>Vertebrata</taxon>
        <taxon>Euteleostomi</taxon>
        <taxon>Actinopterygii</taxon>
        <taxon>Neopterygii</taxon>
        <taxon>Teleostei</taxon>
        <taxon>Anguilliformes</taxon>
        <taxon>Anguillidae</taxon>
        <taxon>Anguilla</taxon>
    </lineage>
</organism>
<name>A0A0E9X1H8_ANGAN</name>
<reference evidence="2" key="2">
    <citation type="journal article" date="2015" name="Fish Shellfish Immunol.">
        <title>Early steps in the European eel (Anguilla anguilla)-Vibrio vulnificus interaction in the gills: Role of the RtxA13 toxin.</title>
        <authorList>
            <person name="Callol A."/>
            <person name="Pajuelo D."/>
            <person name="Ebbesson L."/>
            <person name="Teles M."/>
            <person name="MacKenzie S."/>
            <person name="Amaro C."/>
        </authorList>
    </citation>
    <scope>NUCLEOTIDE SEQUENCE</scope>
</reference>
<proteinExistence type="predicted"/>
<accession>A0A0E9X1H8</accession>
<reference evidence="2" key="1">
    <citation type="submission" date="2014-11" db="EMBL/GenBank/DDBJ databases">
        <authorList>
            <person name="Amaro Gonzalez C."/>
        </authorList>
    </citation>
    <scope>NUCLEOTIDE SEQUENCE</scope>
</reference>
<dbReference type="AlphaFoldDB" id="A0A0E9X1H8"/>